<dbReference type="Proteomes" id="UP000610373">
    <property type="component" value="Unassembled WGS sequence"/>
</dbReference>
<proteinExistence type="predicted"/>
<name>A0A811T916_9EURY</name>
<dbReference type="EMBL" id="CAJHIO010000002">
    <property type="protein sequence ID" value="CAD6491087.1"/>
    <property type="molecule type" value="Genomic_DNA"/>
</dbReference>
<accession>A0A811T916</accession>
<evidence type="ECO:0000313" key="1">
    <source>
        <dbReference type="EMBL" id="CAD6491087.1"/>
    </source>
</evidence>
<protein>
    <submittedName>
        <fullName evidence="1">Uncharacterized protein</fullName>
    </submittedName>
</protein>
<sequence length="71" mass="8142">MGGEGGGWKEDLTMGLALKNYEPFNLDLNTEIMKLKKISINNPKWWINSMNTLIRNRELILPAIGKLFRGH</sequence>
<reference evidence="1" key="1">
    <citation type="submission" date="2020-10" db="EMBL/GenBank/DDBJ databases">
        <authorList>
            <person name="Hahn C.J."/>
            <person name="Laso-Perez R."/>
            <person name="Vulcano F."/>
            <person name="Vaziourakis K.-M."/>
            <person name="Stokke R."/>
            <person name="Steen I.H."/>
            <person name="Teske A."/>
            <person name="Boetius A."/>
            <person name="Liebeke M."/>
            <person name="Amann R."/>
            <person name="Knittel K."/>
        </authorList>
    </citation>
    <scope>NUCLEOTIDE SEQUENCE</scope>
    <source>
        <strain evidence="1">Gfbio:e3339647-f889-4370-9287-4fb5cb688e4c:AG392O15_GoMArc1</strain>
    </source>
</reference>
<dbReference type="AlphaFoldDB" id="A0A811T916"/>
<gene>
    <name evidence="1" type="ORF">CHKLHMKO_00048</name>
</gene>
<organism evidence="1 2">
    <name type="scientific">Candidatus Argoarchaeum ethanivorans</name>
    <dbReference type="NCBI Taxonomy" id="2608793"/>
    <lineage>
        <taxon>Archaea</taxon>
        <taxon>Methanobacteriati</taxon>
        <taxon>Methanobacteriota</taxon>
        <taxon>Stenosarchaea group</taxon>
        <taxon>Methanomicrobia</taxon>
        <taxon>Methanosarcinales</taxon>
        <taxon>Methanosarcinales incertae sedis</taxon>
        <taxon>GOM Arc I cluster</taxon>
        <taxon>Candidatus Argoarchaeum</taxon>
    </lineage>
</organism>
<evidence type="ECO:0000313" key="2">
    <source>
        <dbReference type="Proteomes" id="UP000610373"/>
    </source>
</evidence>
<comment type="caution">
    <text evidence="1">The sequence shown here is derived from an EMBL/GenBank/DDBJ whole genome shotgun (WGS) entry which is preliminary data.</text>
</comment>